<dbReference type="CDD" id="cd00761">
    <property type="entry name" value="Glyco_tranf_GTA_type"/>
    <property type="match status" value="1"/>
</dbReference>
<evidence type="ECO:0000256" key="2">
    <source>
        <dbReference type="ARBA" id="ARBA00022475"/>
    </source>
</evidence>
<dbReference type="RefSeq" id="WP_129455134.1">
    <property type="nucleotide sequence ID" value="NZ_JACXYX010000014.1"/>
</dbReference>
<keyword evidence="10" id="KW-0812">Transmembrane</keyword>
<dbReference type="PANTHER" id="PTHR43646:SF2">
    <property type="entry name" value="GLYCOSYLTRANSFERASE 2-LIKE DOMAIN-CONTAINING PROTEIN"/>
    <property type="match status" value="1"/>
</dbReference>
<sequence>MTADVVVDLVIAVLLVVAAACAQRLVADLRTLPRPTSADPARRQPSVSVVVPARDEERTLPLLLDSVRAQGPAVTEVLVVDDASQDATAEVARAGGARVLTAGTPPPGWTGKAWACQAGADATTGDLLLFLDADTVLAPGALVGLLDAHARHGGLVSVQPHHVVVRPYEQLSAYFNVVAVIASGAFTRSAGTDRPAYPGDSAPMAFGPCLLTSRADHSAAGGHAAVRADILDDAALAAAYHRAGLPVWCAVGGDAVRMRSYPGGLRQLAAGWTKNIASGASAAAPSASAATVAWISAHHAVAVGALASLGTALAGRGGSLVAGSPVLWALAYVGIALQLHWVLRRTGSFRWWAWALFPLTLLAFDVVFARSLALTAVRRSVPWRGRDVSLADRGSPEGVG</sequence>
<keyword evidence="10" id="KW-1133">Transmembrane helix</keyword>
<feature type="transmembrane region" description="Helical" evidence="10">
    <location>
        <begin position="292"/>
        <end position="314"/>
    </location>
</feature>
<proteinExistence type="inferred from homology"/>
<evidence type="ECO:0000313" key="13">
    <source>
        <dbReference type="Proteomes" id="UP000293291"/>
    </source>
</evidence>
<comment type="pathway">
    <text evidence="7">Carotenoid biosynthesis; staphyloxanthin biosynthesis; staphyloxanthin from farnesyl diphosphate: step 4/5.</text>
</comment>
<accession>A0A4V1RMI0</accession>
<keyword evidence="4 12" id="KW-0808">Transferase</keyword>
<dbReference type="InterPro" id="IPR001173">
    <property type="entry name" value="Glyco_trans_2-like"/>
</dbReference>
<reference evidence="12 13" key="1">
    <citation type="submission" date="2019-01" db="EMBL/GenBank/DDBJ databases">
        <title>Novel species of Nocardioides.</title>
        <authorList>
            <person name="Liu Q."/>
            <person name="Xin Y.-H."/>
        </authorList>
    </citation>
    <scope>NUCLEOTIDE SEQUENCE [LARGE SCALE GENOMIC DNA]</scope>
    <source>
        <strain evidence="12 13">CGMCC 4.6875</strain>
    </source>
</reference>
<dbReference type="GO" id="GO:0005886">
    <property type="term" value="C:plasma membrane"/>
    <property type="evidence" value="ECO:0007669"/>
    <property type="project" value="UniProtKB-SubCell"/>
</dbReference>
<evidence type="ECO:0000313" key="12">
    <source>
        <dbReference type="EMBL" id="RYC02001.1"/>
    </source>
</evidence>
<comment type="similarity">
    <text evidence="8">Belongs to the glycosyltransferase 2 family. CrtQ subfamily.</text>
</comment>
<dbReference type="SUPFAM" id="SSF53448">
    <property type="entry name" value="Nucleotide-diphospho-sugar transferases"/>
    <property type="match status" value="1"/>
</dbReference>
<evidence type="ECO:0000256" key="1">
    <source>
        <dbReference type="ARBA" id="ARBA00004236"/>
    </source>
</evidence>
<dbReference type="PANTHER" id="PTHR43646">
    <property type="entry name" value="GLYCOSYLTRANSFERASE"/>
    <property type="match status" value="1"/>
</dbReference>
<evidence type="ECO:0000256" key="5">
    <source>
        <dbReference type="ARBA" id="ARBA00023136"/>
    </source>
</evidence>
<dbReference type="InterPro" id="IPR029044">
    <property type="entry name" value="Nucleotide-diphossugar_trans"/>
</dbReference>
<dbReference type="AlphaFoldDB" id="A0A4V1RMI0"/>
<comment type="caution">
    <text evidence="12">The sequence shown here is derived from an EMBL/GenBank/DDBJ whole genome shotgun (WGS) entry which is preliminary data.</text>
</comment>
<evidence type="ECO:0000256" key="8">
    <source>
        <dbReference type="ARBA" id="ARBA00038120"/>
    </source>
</evidence>
<dbReference type="Gene3D" id="3.90.550.10">
    <property type="entry name" value="Spore Coat Polysaccharide Biosynthesis Protein SpsA, Chain A"/>
    <property type="match status" value="1"/>
</dbReference>
<feature type="transmembrane region" description="Helical" evidence="10">
    <location>
        <begin position="349"/>
        <end position="369"/>
    </location>
</feature>
<organism evidence="12 13">
    <name type="scientific">Nocardioides ganghwensis</name>
    <dbReference type="NCBI Taxonomy" id="252230"/>
    <lineage>
        <taxon>Bacteria</taxon>
        <taxon>Bacillati</taxon>
        <taxon>Actinomycetota</taxon>
        <taxon>Actinomycetes</taxon>
        <taxon>Propionibacteriales</taxon>
        <taxon>Nocardioidaceae</taxon>
        <taxon>Nocardioides</taxon>
    </lineage>
</organism>
<dbReference type="Proteomes" id="UP000293291">
    <property type="component" value="Unassembled WGS sequence"/>
</dbReference>
<evidence type="ECO:0000256" key="9">
    <source>
        <dbReference type="ARBA" id="ARBA00040345"/>
    </source>
</evidence>
<keyword evidence="2" id="KW-1003">Cell membrane</keyword>
<evidence type="ECO:0000256" key="4">
    <source>
        <dbReference type="ARBA" id="ARBA00022679"/>
    </source>
</evidence>
<keyword evidence="3" id="KW-0328">Glycosyltransferase</keyword>
<keyword evidence="5 10" id="KW-0472">Membrane</keyword>
<evidence type="ECO:0000256" key="6">
    <source>
        <dbReference type="ARBA" id="ARBA00037281"/>
    </source>
</evidence>
<dbReference type="GO" id="GO:0016757">
    <property type="term" value="F:glycosyltransferase activity"/>
    <property type="evidence" value="ECO:0007669"/>
    <property type="project" value="UniProtKB-KW"/>
</dbReference>
<evidence type="ECO:0000259" key="11">
    <source>
        <dbReference type="Pfam" id="PF00535"/>
    </source>
</evidence>
<comment type="subcellular location">
    <subcellularLocation>
        <location evidence="1">Cell membrane</location>
    </subcellularLocation>
</comment>
<evidence type="ECO:0000256" key="3">
    <source>
        <dbReference type="ARBA" id="ARBA00022676"/>
    </source>
</evidence>
<feature type="transmembrane region" description="Helical" evidence="10">
    <location>
        <begin position="326"/>
        <end position="343"/>
    </location>
</feature>
<name>A0A4V1RMI0_9ACTN</name>
<feature type="domain" description="Glycosyltransferase 2-like" evidence="11">
    <location>
        <begin position="48"/>
        <end position="165"/>
    </location>
</feature>
<dbReference type="OrthoDB" id="9806525at2"/>
<evidence type="ECO:0000256" key="7">
    <source>
        <dbReference type="ARBA" id="ARBA00037904"/>
    </source>
</evidence>
<keyword evidence="13" id="KW-1185">Reference proteome</keyword>
<protein>
    <recommendedName>
        <fullName evidence="9">4,4'-diaponeurosporenoate glycosyltransferase</fullName>
    </recommendedName>
</protein>
<dbReference type="EMBL" id="SDWU01000010">
    <property type="protein sequence ID" value="RYC02001.1"/>
    <property type="molecule type" value="Genomic_DNA"/>
</dbReference>
<dbReference type="Pfam" id="PF00535">
    <property type="entry name" value="Glycos_transf_2"/>
    <property type="match status" value="1"/>
</dbReference>
<evidence type="ECO:0000256" key="10">
    <source>
        <dbReference type="SAM" id="Phobius"/>
    </source>
</evidence>
<gene>
    <name evidence="12" type="ORF">EUA07_10680</name>
</gene>
<comment type="function">
    <text evidence="6">Catalyzes the glycosylation of 4,4'-diaponeurosporenoate, i.e. the esterification of glucose at the C1'' position with the carboxyl group of 4,4'-diaponeurosporenic acid, to form glycosyl-4,4'-diaponeurosporenoate. This is a step in the biosynthesis of staphyloxanthin, an orange pigment present in most staphylococci strains.</text>
</comment>